<dbReference type="Gene3D" id="1.10.30.50">
    <property type="match status" value="1"/>
</dbReference>
<dbReference type="Pfam" id="PF01844">
    <property type="entry name" value="HNH"/>
    <property type="match status" value="1"/>
</dbReference>
<evidence type="ECO:0000259" key="1">
    <source>
        <dbReference type="SMART" id="SM00507"/>
    </source>
</evidence>
<feature type="domain" description="HNH nuclease" evidence="1">
    <location>
        <begin position="14"/>
        <end position="63"/>
    </location>
</feature>
<reference evidence="2" key="1">
    <citation type="submission" date="2020-04" db="EMBL/GenBank/DDBJ databases">
        <authorList>
            <person name="Chiriac C."/>
            <person name="Salcher M."/>
            <person name="Ghai R."/>
            <person name="Kavagutti S V."/>
        </authorList>
    </citation>
    <scope>NUCLEOTIDE SEQUENCE</scope>
</reference>
<dbReference type="EMBL" id="LR796517">
    <property type="protein sequence ID" value="CAB4149412.1"/>
    <property type="molecule type" value="Genomic_DNA"/>
</dbReference>
<dbReference type="GO" id="GO:0008270">
    <property type="term" value="F:zinc ion binding"/>
    <property type="evidence" value="ECO:0007669"/>
    <property type="project" value="InterPro"/>
</dbReference>
<evidence type="ECO:0000313" key="2">
    <source>
        <dbReference type="EMBL" id="CAB4149412.1"/>
    </source>
</evidence>
<sequence>MSKANPYSSTEYKKNRLITLEASNYTCHYCNAPANTADHIIPVSKGGGHELSNLLPACVKCNSGRQDKMLIRLRYFNKRYAS</sequence>
<dbReference type="GO" id="GO:0004519">
    <property type="term" value="F:endonuclease activity"/>
    <property type="evidence" value="ECO:0007669"/>
    <property type="project" value="InterPro"/>
</dbReference>
<protein>
    <submittedName>
        <fullName evidence="2">HNHc domain containing protein</fullName>
    </submittedName>
</protein>
<dbReference type="SMART" id="SM00507">
    <property type="entry name" value="HNHc"/>
    <property type="match status" value="1"/>
</dbReference>
<dbReference type="InterPro" id="IPR002711">
    <property type="entry name" value="HNH"/>
</dbReference>
<proteinExistence type="predicted"/>
<dbReference type="PANTHER" id="PTHR33877">
    <property type="entry name" value="SLL1193 PROTEIN"/>
    <property type="match status" value="1"/>
</dbReference>
<name>A0A6J5MSL2_9CAUD</name>
<organism evidence="2">
    <name type="scientific">uncultured Caudovirales phage</name>
    <dbReference type="NCBI Taxonomy" id="2100421"/>
    <lineage>
        <taxon>Viruses</taxon>
        <taxon>Duplodnaviria</taxon>
        <taxon>Heunggongvirae</taxon>
        <taxon>Uroviricota</taxon>
        <taxon>Caudoviricetes</taxon>
        <taxon>Peduoviridae</taxon>
        <taxon>Maltschvirus</taxon>
        <taxon>Maltschvirus maltsch</taxon>
    </lineage>
</organism>
<dbReference type="InterPro" id="IPR003615">
    <property type="entry name" value="HNH_nuc"/>
</dbReference>
<dbReference type="CDD" id="cd00085">
    <property type="entry name" value="HNHc"/>
    <property type="match status" value="1"/>
</dbReference>
<gene>
    <name evidence="2" type="ORF">UFOVP542_13</name>
</gene>
<accession>A0A6J5MSL2</accession>
<dbReference type="InterPro" id="IPR052892">
    <property type="entry name" value="NA-targeting_endonuclease"/>
</dbReference>
<dbReference type="PANTHER" id="PTHR33877:SF1">
    <property type="entry name" value="TYPE IV METHYL-DIRECTED RESTRICTION ENZYME ECOKMCRA"/>
    <property type="match status" value="1"/>
</dbReference>
<dbReference type="GO" id="GO:0003676">
    <property type="term" value="F:nucleic acid binding"/>
    <property type="evidence" value="ECO:0007669"/>
    <property type="project" value="InterPro"/>
</dbReference>